<evidence type="ECO:0000313" key="6">
    <source>
        <dbReference type="EMBL" id="SLN43142.1"/>
    </source>
</evidence>
<name>A0A1X6Z7S9_9RHOB</name>
<dbReference type="InterPro" id="IPR002123">
    <property type="entry name" value="Plipid/glycerol_acylTrfase"/>
</dbReference>
<comment type="pathway">
    <text evidence="1">Lipid metabolism.</text>
</comment>
<dbReference type="SMART" id="SM00563">
    <property type="entry name" value="PlsC"/>
    <property type="match status" value="1"/>
</dbReference>
<evidence type="ECO:0000313" key="5">
    <source>
        <dbReference type="EMBL" id="PSK86632.1"/>
    </source>
</evidence>
<organism evidence="6 7">
    <name type="scientific">Limimaricola soesokkakensis</name>
    <dbReference type="NCBI Taxonomy" id="1343159"/>
    <lineage>
        <taxon>Bacteria</taxon>
        <taxon>Pseudomonadati</taxon>
        <taxon>Pseudomonadota</taxon>
        <taxon>Alphaproteobacteria</taxon>
        <taxon>Rhodobacterales</taxon>
        <taxon>Paracoccaceae</taxon>
        <taxon>Limimaricola</taxon>
    </lineage>
</organism>
<dbReference type="SUPFAM" id="SSF69593">
    <property type="entry name" value="Glycerol-3-phosphate (1)-acyltransferase"/>
    <property type="match status" value="1"/>
</dbReference>
<sequence>MNGLAYAWRWLRSLLFSVLIYAAMLPIGLAYLPWAIASRDGAVAAAHRWCRFVTWLARVLLGLRTQVRGTPPTGEVMIAAKHQSFLDIILIYGAVPRGRFIMKKELVYAPILGQIALRMGCVPVDRGRRGAAIKKMMEEVRAGRDDPGQLIIYPQGTRVAPGVAAPYKMGTAALYRELDQPCVPVACNVGVFWPKRGVMRRPGTAIVEFLPEIPAGLPSAEFMSRIEAEIETRSDALMAEAGFPIAVKER</sequence>
<reference evidence="6 7" key="1">
    <citation type="submission" date="2017-03" db="EMBL/GenBank/DDBJ databases">
        <authorList>
            <person name="Afonso C.L."/>
            <person name="Miller P.J."/>
            <person name="Scott M.A."/>
            <person name="Spackman E."/>
            <person name="Goraichik I."/>
            <person name="Dimitrov K.M."/>
            <person name="Suarez D.L."/>
            <person name="Swayne D.E."/>
        </authorList>
    </citation>
    <scope>NUCLEOTIDE SEQUENCE [LARGE SCALE GENOMIC DNA]</scope>
    <source>
        <strain evidence="6 7">CECT 8367</strain>
    </source>
</reference>
<keyword evidence="8" id="KW-1185">Reference proteome</keyword>
<accession>A0A1X6Z7S9</accession>
<dbReference type="Proteomes" id="UP000193495">
    <property type="component" value="Unassembled WGS sequence"/>
</dbReference>
<evidence type="ECO:0000313" key="7">
    <source>
        <dbReference type="Proteomes" id="UP000193495"/>
    </source>
</evidence>
<dbReference type="EC" id="2.3.1.51" evidence="6"/>
<keyword evidence="3 6" id="KW-0012">Acyltransferase</keyword>
<dbReference type="Proteomes" id="UP000240624">
    <property type="component" value="Unassembled WGS sequence"/>
</dbReference>
<dbReference type="CDD" id="cd07989">
    <property type="entry name" value="LPLAT_AGPAT-like"/>
    <property type="match status" value="1"/>
</dbReference>
<protein>
    <submittedName>
        <fullName evidence="6">1-acyl-sn-glycerol-3-phosphate acyltransferase</fullName>
        <ecNumber evidence="6">2.3.1.51</ecNumber>
    </submittedName>
</protein>
<dbReference type="RefSeq" id="WP_085896218.1">
    <property type="nucleotide sequence ID" value="NZ_CAXPGX010000106.1"/>
</dbReference>
<dbReference type="PANTHER" id="PTHR10434:SF11">
    <property type="entry name" value="1-ACYL-SN-GLYCEROL-3-PHOSPHATE ACYLTRANSFERASE"/>
    <property type="match status" value="1"/>
</dbReference>
<evidence type="ECO:0000256" key="2">
    <source>
        <dbReference type="ARBA" id="ARBA00022679"/>
    </source>
</evidence>
<evidence type="ECO:0000256" key="1">
    <source>
        <dbReference type="ARBA" id="ARBA00005189"/>
    </source>
</evidence>
<dbReference type="Pfam" id="PF01553">
    <property type="entry name" value="Acyltransferase"/>
    <property type="match status" value="1"/>
</dbReference>
<gene>
    <name evidence="6" type="primary">plsC</name>
    <name evidence="5" type="ORF">CLV79_10461</name>
    <name evidence="6" type="ORF">LOS8367_01890</name>
</gene>
<dbReference type="GO" id="GO:0003841">
    <property type="term" value="F:1-acylglycerol-3-phosphate O-acyltransferase activity"/>
    <property type="evidence" value="ECO:0007669"/>
    <property type="project" value="UniProtKB-EC"/>
</dbReference>
<dbReference type="EMBL" id="FWFY01000004">
    <property type="protein sequence ID" value="SLN43142.1"/>
    <property type="molecule type" value="Genomic_DNA"/>
</dbReference>
<proteinExistence type="predicted"/>
<evidence type="ECO:0000259" key="4">
    <source>
        <dbReference type="SMART" id="SM00563"/>
    </source>
</evidence>
<dbReference type="PANTHER" id="PTHR10434">
    <property type="entry name" value="1-ACYL-SN-GLYCEROL-3-PHOSPHATE ACYLTRANSFERASE"/>
    <property type="match status" value="1"/>
</dbReference>
<evidence type="ECO:0000256" key="3">
    <source>
        <dbReference type="ARBA" id="ARBA00023315"/>
    </source>
</evidence>
<dbReference type="OrthoDB" id="5290997at2"/>
<dbReference type="AlphaFoldDB" id="A0A1X6Z7S9"/>
<reference evidence="5 8" key="2">
    <citation type="submission" date="2018-03" db="EMBL/GenBank/DDBJ databases">
        <title>Genomic Encyclopedia of Archaeal and Bacterial Type Strains, Phase II (KMG-II): from individual species to whole genera.</title>
        <authorList>
            <person name="Goeker M."/>
        </authorList>
    </citation>
    <scope>NUCLEOTIDE SEQUENCE [LARGE SCALE GENOMIC DNA]</scope>
    <source>
        <strain evidence="5 8">DSM 29956</strain>
    </source>
</reference>
<keyword evidence="2 6" id="KW-0808">Transferase</keyword>
<feature type="domain" description="Phospholipid/glycerol acyltransferase" evidence="4">
    <location>
        <begin position="76"/>
        <end position="190"/>
    </location>
</feature>
<dbReference type="EMBL" id="PYGB01000004">
    <property type="protein sequence ID" value="PSK86632.1"/>
    <property type="molecule type" value="Genomic_DNA"/>
</dbReference>
<dbReference type="GO" id="GO:0006654">
    <property type="term" value="P:phosphatidic acid biosynthetic process"/>
    <property type="evidence" value="ECO:0007669"/>
    <property type="project" value="TreeGrafter"/>
</dbReference>
<evidence type="ECO:0000313" key="8">
    <source>
        <dbReference type="Proteomes" id="UP000240624"/>
    </source>
</evidence>